<dbReference type="Proteomes" id="UP001167160">
    <property type="component" value="Unassembled WGS sequence"/>
</dbReference>
<name>A0ABT0X2M6_9ACTN</name>
<dbReference type="SUPFAM" id="SSF54106">
    <property type="entry name" value="LysM domain"/>
    <property type="match status" value="1"/>
</dbReference>
<evidence type="ECO:0000259" key="1">
    <source>
        <dbReference type="PROSITE" id="PS51782"/>
    </source>
</evidence>
<dbReference type="Gene3D" id="3.10.350.10">
    <property type="entry name" value="LysM domain"/>
    <property type="match status" value="1"/>
</dbReference>
<accession>A0ABT0X2M6</accession>
<dbReference type="PROSITE" id="PS51782">
    <property type="entry name" value="LYSM"/>
    <property type="match status" value="1"/>
</dbReference>
<sequence>MVRKGESLSVIAQRYLVKGGWPALYRANRQTVGNNPDLINVGARLRIP</sequence>
<dbReference type="InterPro" id="IPR018392">
    <property type="entry name" value="LysM"/>
</dbReference>
<dbReference type="EMBL" id="JAMQGM010000009">
    <property type="protein sequence ID" value="MCM2576570.1"/>
    <property type="molecule type" value="Genomic_DNA"/>
</dbReference>
<gene>
    <name evidence="2" type="ORF">M1E25_04235</name>
</gene>
<keyword evidence="3" id="KW-1185">Reference proteome</keyword>
<organism evidence="2 3">
    <name type="scientific">Streptomyces meridianus</name>
    <dbReference type="NCBI Taxonomy" id="2938945"/>
    <lineage>
        <taxon>Bacteria</taxon>
        <taxon>Bacillati</taxon>
        <taxon>Actinomycetota</taxon>
        <taxon>Actinomycetes</taxon>
        <taxon>Kitasatosporales</taxon>
        <taxon>Streptomycetaceae</taxon>
        <taxon>Streptomyces</taxon>
    </lineage>
</organism>
<dbReference type="InterPro" id="IPR036779">
    <property type="entry name" value="LysM_dom_sf"/>
</dbReference>
<evidence type="ECO:0000313" key="2">
    <source>
        <dbReference type="EMBL" id="MCM2576570.1"/>
    </source>
</evidence>
<proteinExistence type="predicted"/>
<protein>
    <submittedName>
        <fullName evidence="2">LysM peptidoglycan-binding domain-containing protein</fullName>
    </submittedName>
</protein>
<reference evidence="2" key="1">
    <citation type="journal article" date="2023" name="Int. J. Syst. Evol. Microbiol.">
        <title>Streptomyces meridianus sp. nov. isolated from brackish water of the Tagus estuary in Alcochete, Portugal.</title>
        <authorList>
            <person name="Santos J.D.N."/>
            <person name="Klimek D."/>
            <person name="Calusinska M."/>
            <person name="Lobo Da Cunha A."/>
            <person name="Catita J."/>
            <person name="Goncalves H."/>
            <person name="Gonzalez I."/>
            <person name="Reyes F."/>
            <person name="Lage O.M."/>
        </authorList>
    </citation>
    <scope>NUCLEOTIDE SEQUENCE</scope>
    <source>
        <strain evidence="2">MTZ3.1</strain>
    </source>
</reference>
<evidence type="ECO:0000313" key="3">
    <source>
        <dbReference type="Proteomes" id="UP001167160"/>
    </source>
</evidence>
<dbReference type="Pfam" id="PF01476">
    <property type="entry name" value="LysM"/>
    <property type="match status" value="1"/>
</dbReference>
<feature type="domain" description="LysM" evidence="1">
    <location>
        <begin position="1"/>
        <end position="47"/>
    </location>
</feature>
<comment type="caution">
    <text evidence="2">The sequence shown here is derived from an EMBL/GenBank/DDBJ whole genome shotgun (WGS) entry which is preliminary data.</text>
</comment>